<proteinExistence type="inferred from homology"/>
<keyword evidence="3 9" id="KW-0812">Transmembrane</keyword>
<dbReference type="EnsemblMetazoa" id="XM_026444446">
    <property type="protein sequence ID" value="XP_026300231"/>
    <property type="gene ID" value="LOC724407"/>
</dbReference>
<dbReference type="RefSeq" id="XP_026300231.1">
    <property type="nucleotide sequence ID" value="XM_026444446.1"/>
</dbReference>
<dbReference type="InterPro" id="IPR010580">
    <property type="entry name" value="ER_stress-assoc"/>
</dbReference>
<feature type="transmembrane region" description="Helical" evidence="9">
    <location>
        <begin position="136"/>
        <end position="158"/>
    </location>
</feature>
<organism evidence="10">
    <name type="scientific">Apis mellifera</name>
    <name type="common">Honeybee</name>
    <dbReference type="NCBI Taxonomy" id="7460"/>
    <lineage>
        <taxon>Eukaryota</taxon>
        <taxon>Metazoa</taxon>
        <taxon>Ecdysozoa</taxon>
        <taxon>Arthropoda</taxon>
        <taxon>Hexapoda</taxon>
        <taxon>Insecta</taxon>
        <taxon>Pterygota</taxon>
        <taxon>Neoptera</taxon>
        <taxon>Endopterygota</taxon>
        <taxon>Hymenoptera</taxon>
        <taxon>Apocrita</taxon>
        <taxon>Aculeata</taxon>
        <taxon>Apoidea</taxon>
        <taxon>Anthophila</taxon>
        <taxon>Apidae</taxon>
        <taxon>Apis</taxon>
    </lineage>
</organism>
<dbReference type="OrthoDB" id="16679at2759"/>
<sequence>MAPKQRMRIANERATKNITLRGNVPKSSKPQDEGSPVGPCLLALFLFVVCGSAVFQIIQSIRMVGSFWLSIFLEIYTYTYITYNMIFYFLPKKGFSNLRFQCDQFSLVLFREQFILNGKLIETETLLNYFSILQNIFFIILILFFVKIFIMANIFNLFGEISEFHKDSTTKPLARSKTCLGINGSLKNVGQSKPKGLSIRSSSDLNVPETVQITFNKQQELLKPKLTQLDNDHQLISPRKNILSEKLNAFSIKKKDISPKKELDIKHVKSSLLYNESIFKKPLLLKNHVKKLYPEPENLAPHYDMQFEYDDIYTKDIENEFKELFKKKRNEIVPYEDDFELDQGQIKFEIPKLCISPIFDEEWIQYKIPDLPEISDEF</sequence>
<comment type="function">
    <text evidence="7">Interacts with target proteins during their translocation into the lumen of the endoplasmic reticulum. Protects unfolded target proteins against degradation during ER stress. May facilitate glycosylation of target proteins after termination of ER stress. May modulate the use of N-glycosylation sites on target proteins.</text>
</comment>
<keyword evidence="5 9" id="KW-1133">Transmembrane helix</keyword>
<comment type="subunit">
    <text evidence="8">Interacts with SEC61B, SEC61A1 and the SEC61 complex. Interacts with CANX.</text>
</comment>
<dbReference type="Pfam" id="PF06624">
    <property type="entry name" value="RAMP4"/>
    <property type="match status" value="1"/>
</dbReference>
<feature type="transmembrane region" description="Helical" evidence="9">
    <location>
        <begin position="67"/>
        <end position="90"/>
    </location>
</feature>
<evidence type="ECO:0000256" key="7">
    <source>
        <dbReference type="ARBA" id="ARBA00037157"/>
    </source>
</evidence>
<keyword evidence="11" id="KW-1185">Reference proteome</keyword>
<evidence type="ECO:0000256" key="1">
    <source>
        <dbReference type="ARBA" id="ARBA00004389"/>
    </source>
</evidence>
<accession>A0A7M7SRG0</accession>
<evidence type="ECO:0000256" key="2">
    <source>
        <dbReference type="ARBA" id="ARBA00005500"/>
    </source>
</evidence>
<dbReference type="KEGG" id="ame:724407"/>
<keyword evidence="6 9" id="KW-0472">Membrane</keyword>
<evidence type="ECO:0000256" key="3">
    <source>
        <dbReference type="ARBA" id="ARBA00022692"/>
    </source>
</evidence>
<comment type="similarity">
    <text evidence="2">Belongs to the RAMP4 family.</text>
</comment>
<accession>A0A8B8H892</accession>
<dbReference type="PANTHER" id="PTHR15601">
    <property type="entry name" value="STRESS ASSOCIATED ENDOPLASMIC RETICULUM PROTEIN SERP1/RAMP4"/>
    <property type="match status" value="1"/>
</dbReference>
<reference evidence="12" key="2">
    <citation type="submission" date="2025-04" db="UniProtKB">
        <authorList>
            <consortium name="RefSeq"/>
        </authorList>
    </citation>
    <scope>IDENTIFICATION</scope>
    <source>
        <strain evidence="12">DH4</strain>
        <tissue evidence="12">Whole body</tissue>
    </source>
</reference>
<dbReference type="GeneID" id="724407"/>
<dbReference type="PANTHER" id="PTHR15601:SF0">
    <property type="entry name" value="GEO09675P1"/>
    <property type="match status" value="1"/>
</dbReference>
<dbReference type="GO" id="GO:0030968">
    <property type="term" value="P:endoplasmic reticulum unfolded protein response"/>
    <property type="evidence" value="ECO:0007669"/>
    <property type="project" value="TreeGrafter"/>
</dbReference>
<feature type="transmembrane region" description="Helical" evidence="9">
    <location>
        <begin position="36"/>
        <end position="55"/>
    </location>
</feature>
<evidence type="ECO:0000256" key="8">
    <source>
        <dbReference type="ARBA" id="ARBA00038831"/>
    </source>
</evidence>
<name>A0A7M7SRG0_APIME</name>
<evidence type="ECO:0000313" key="12">
    <source>
        <dbReference type="RefSeq" id="XP_026300231.1"/>
    </source>
</evidence>
<reference evidence="10" key="1">
    <citation type="submission" date="2021-01" db="UniProtKB">
        <authorList>
            <consortium name="EnsemblMetazoa"/>
        </authorList>
    </citation>
    <scope>IDENTIFICATION</scope>
    <source>
        <strain evidence="10">DH4</strain>
    </source>
</reference>
<protein>
    <submittedName>
        <fullName evidence="12">Uncharacterized protein LOC724407</fullName>
    </submittedName>
</protein>
<evidence type="ECO:0000256" key="5">
    <source>
        <dbReference type="ARBA" id="ARBA00022989"/>
    </source>
</evidence>
<evidence type="ECO:0000256" key="9">
    <source>
        <dbReference type="SAM" id="Phobius"/>
    </source>
</evidence>
<evidence type="ECO:0000313" key="10">
    <source>
        <dbReference type="EnsemblMetazoa" id="XP_026300231"/>
    </source>
</evidence>
<evidence type="ECO:0000256" key="4">
    <source>
        <dbReference type="ARBA" id="ARBA00022824"/>
    </source>
</evidence>
<gene>
    <name evidence="12" type="primary">LOC724407</name>
</gene>
<evidence type="ECO:0000313" key="11">
    <source>
        <dbReference type="Proteomes" id="UP000005203"/>
    </source>
</evidence>
<comment type="subcellular location">
    <subcellularLocation>
        <location evidence="1">Endoplasmic reticulum membrane</location>
        <topology evidence="1">Single-pass membrane protein</topology>
    </subcellularLocation>
</comment>
<keyword evidence="4" id="KW-0256">Endoplasmic reticulum</keyword>
<dbReference type="GO" id="GO:0005789">
    <property type="term" value="C:endoplasmic reticulum membrane"/>
    <property type="evidence" value="ECO:0007669"/>
    <property type="project" value="UniProtKB-SubCell"/>
</dbReference>
<dbReference type="Proteomes" id="UP000005203">
    <property type="component" value="Linkage group LG12"/>
</dbReference>
<dbReference type="AlphaFoldDB" id="A0A7M7SRG0"/>
<evidence type="ECO:0000256" key="6">
    <source>
        <dbReference type="ARBA" id="ARBA00023136"/>
    </source>
</evidence>